<comment type="caution">
    <text evidence="5">The sequence shown here is derived from an EMBL/GenBank/DDBJ whole genome shotgun (WGS) entry which is preliminary data.</text>
</comment>
<dbReference type="InterPro" id="IPR008490">
    <property type="entry name" value="Transposase_InsH_N"/>
</dbReference>
<evidence type="ECO:0000313" key="7">
    <source>
        <dbReference type="Proteomes" id="UP000239648"/>
    </source>
</evidence>
<dbReference type="Pfam" id="PF05598">
    <property type="entry name" value="DUF772"/>
    <property type="match status" value="1"/>
</dbReference>
<dbReference type="OrthoDB" id="9182628at2"/>
<reference evidence="5 6" key="2">
    <citation type="submission" date="2018-02" db="EMBL/GenBank/DDBJ databases">
        <title>Subsurface microbial communities from deep shales in Ohio and West Virginia, USA.</title>
        <authorList>
            <person name="Wrighton K."/>
        </authorList>
    </citation>
    <scope>NUCLEOTIDE SEQUENCE [LARGE SCALE GENOMIC DNA]</scope>
    <source>
        <strain evidence="5 6">UTICA-S1B9</strain>
    </source>
</reference>
<dbReference type="InterPro" id="IPR025668">
    <property type="entry name" value="Tnp_DDE_dom"/>
</dbReference>
<dbReference type="PANTHER" id="PTHR33408">
    <property type="entry name" value="TRANSPOSASE"/>
    <property type="match status" value="1"/>
</dbReference>
<name>A0A2S6G228_9GAMM</name>
<feature type="region of interest" description="Disordered" evidence="1">
    <location>
        <begin position="182"/>
        <end position="215"/>
    </location>
</feature>
<feature type="compositionally biased region" description="Basic and acidic residues" evidence="1">
    <location>
        <begin position="200"/>
        <end position="212"/>
    </location>
</feature>
<proteinExistence type="predicted"/>
<dbReference type="Pfam" id="PF13751">
    <property type="entry name" value="DDE_Tnp_1_6"/>
    <property type="match status" value="1"/>
</dbReference>
<feature type="domain" description="Transposase DDE" evidence="3">
    <location>
        <begin position="327"/>
        <end position="444"/>
    </location>
</feature>
<evidence type="ECO:0000313" key="4">
    <source>
        <dbReference type="EMBL" id="PPK48484.1"/>
    </source>
</evidence>
<dbReference type="Proteomes" id="UP000239648">
    <property type="component" value="Unassembled WGS sequence"/>
</dbReference>
<dbReference type="Proteomes" id="UP000239446">
    <property type="component" value="Unassembled WGS sequence"/>
</dbReference>
<evidence type="ECO:0000313" key="5">
    <source>
        <dbReference type="EMBL" id="PPK50145.1"/>
    </source>
</evidence>
<dbReference type="NCBIfam" id="NF033551">
    <property type="entry name" value="transpos_IS1182"/>
    <property type="match status" value="1"/>
</dbReference>
<feature type="domain" description="Transposase InsH N-terminal" evidence="2">
    <location>
        <begin position="16"/>
        <end position="113"/>
    </location>
</feature>
<keyword evidence="7" id="KW-1185">Reference proteome</keyword>
<protein>
    <submittedName>
        <fullName evidence="5">Transposase</fullName>
    </submittedName>
</protein>
<gene>
    <name evidence="5" type="ORF">B0H24_10821</name>
    <name evidence="4" type="ORF">BY455_1791</name>
</gene>
<dbReference type="EMBL" id="PTIT01000079">
    <property type="protein sequence ID" value="PPK48484.1"/>
    <property type="molecule type" value="Genomic_DNA"/>
</dbReference>
<dbReference type="EMBL" id="PTIU01000082">
    <property type="protein sequence ID" value="PPK50145.1"/>
    <property type="molecule type" value="Genomic_DNA"/>
</dbReference>
<accession>A0A2S6G228</accession>
<dbReference type="InterPro" id="IPR047629">
    <property type="entry name" value="IS1182_transpos"/>
</dbReference>
<dbReference type="RefSeq" id="WP_104417669.1">
    <property type="nucleotide sequence ID" value="NZ_PTIT01000079.1"/>
</dbReference>
<dbReference type="AlphaFoldDB" id="A0A2S6G228"/>
<sequence length="492" mass="57163">MLKEPSPQQHELEMVSLESLVPDNHLLRKIDQYIDFEFIRDRVRHLYCSNNGRPALDPVVLFKMLFLGYLFGIRSERQLVREIQVNVAYRWFLRFNLTDKIPDASTLSQNRRRRFQDGSIYQEIFDEIVLQAMGYNLVGGEVLYTDSTHLKANANKNKYDLKQAEEKVAAYLDSLEDAIEGDRKAQGKKPLKTKLSEQPPKTKDTKISRTDPDSGYMVREGKPKGFFYLDHRTVDGRNAIITDSYATPANLHDSRPYLDRLDRQCERFGFDVWGVGLDAGYYTAGICKGLEDRGIYGVMGYRRPNKPKGYLPKRAFTYDPETNSYRCPQGQQLIYATTNRLGYREYKSNPAHCKDCPLLSQCTRSANHVKVLTRHVWQDSKDRTDSYRLTPWGKALYKRRQETVERSFADAKQLHGHRYARLRGLSKVREQCLLAAAAQNMKKIAQILARLLWLKSLGMPGLQRRIRKWARKLALLKYWQSGQEYWANSIAH</sequence>
<evidence type="ECO:0000256" key="1">
    <source>
        <dbReference type="SAM" id="MobiDB-lite"/>
    </source>
</evidence>
<evidence type="ECO:0000259" key="3">
    <source>
        <dbReference type="Pfam" id="PF13751"/>
    </source>
</evidence>
<dbReference type="PANTHER" id="PTHR33408:SF2">
    <property type="entry name" value="TRANSPOSASE DDE DOMAIN-CONTAINING PROTEIN"/>
    <property type="match status" value="1"/>
</dbReference>
<reference evidence="4 7" key="1">
    <citation type="submission" date="2018-02" db="EMBL/GenBank/DDBJ databases">
        <title>Deep subsurface shale carbon reservoir microbial communities from Ohio and West Virginia, USA.</title>
        <authorList>
            <person name="Wrighton K."/>
        </authorList>
    </citation>
    <scope>NUCLEOTIDE SEQUENCE [LARGE SCALE GENOMIC DNA]</scope>
    <source>
        <strain evidence="4 7">UTICA-S1B6</strain>
    </source>
</reference>
<organism evidence="5 6">
    <name type="scientific">Marinobacter persicus</name>
    <dbReference type="NCBI Taxonomy" id="930118"/>
    <lineage>
        <taxon>Bacteria</taxon>
        <taxon>Pseudomonadati</taxon>
        <taxon>Pseudomonadota</taxon>
        <taxon>Gammaproteobacteria</taxon>
        <taxon>Pseudomonadales</taxon>
        <taxon>Marinobacteraceae</taxon>
        <taxon>Marinobacter</taxon>
    </lineage>
</organism>
<evidence type="ECO:0000259" key="2">
    <source>
        <dbReference type="Pfam" id="PF05598"/>
    </source>
</evidence>
<evidence type="ECO:0000313" key="6">
    <source>
        <dbReference type="Proteomes" id="UP000239446"/>
    </source>
</evidence>